<evidence type="ECO:0000259" key="9">
    <source>
        <dbReference type="Pfam" id="PF01494"/>
    </source>
</evidence>
<evidence type="ECO:0000256" key="1">
    <source>
        <dbReference type="ARBA" id="ARBA00001974"/>
    </source>
</evidence>
<dbReference type="GO" id="GO:0070189">
    <property type="term" value="P:kynurenine metabolic process"/>
    <property type="evidence" value="ECO:0007669"/>
    <property type="project" value="TreeGrafter"/>
</dbReference>
<evidence type="ECO:0000256" key="6">
    <source>
        <dbReference type="ARBA" id="ARBA00023033"/>
    </source>
</evidence>
<dbReference type="InParanoid" id="A0A0G4E9I7"/>
<keyword evidence="3" id="KW-0274">FAD</keyword>
<keyword evidence="5" id="KW-0560">Oxidoreductase</keyword>
<dbReference type="Gene3D" id="3.50.50.60">
    <property type="entry name" value="FAD/NAD(P)-binding domain"/>
    <property type="match status" value="1"/>
</dbReference>
<dbReference type="OrthoDB" id="444383at2759"/>
<dbReference type="OMA" id="REFMFIA"/>
<evidence type="ECO:0000256" key="2">
    <source>
        <dbReference type="ARBA" id="ARBA00022630"/>
    </source>
</evidence>
<dbReference type="InterPro" id="IPR002938">
    <property type="entry name" value="FAD-bd"/>
</dbReference>
<dbReference type="GO" id="GO:0071949">
    <property type="term" value="F:FAD binding"/>
    <property type="evidence" value="ECO:0007669"/>
    <property type="project" value="InterPro"/>
</dbReference>
<evidence type="ECO:0000256" key="5">
    <source>
        <dbReference type="ARBA" id="ARBA00023002"/>
    </source>
</evidence>
<dbReference type="STRING" id="1169540.A0A0G4E9I7"/>
<dbReference type="GO" id="GO:0004502">
    <property type="term" value="F:kynurenine 3-monooxygenase activity"/>
    <property type="evidence" value="ECO:0007669"/>
    <property type="project" value="TreeGrafter"/>
</dbReference>
<gene>
    <name evidence="10" type="ORF">Vbra_4707</name>
</gene>
<evidence type="ECO:0000313" key="11">
    <source>
        <dbReference type="Proteomes" id="UP000041254"/>
    </source>
</evidence>
<dbReference type="PANTHER" id="PTHR46028">
    <property type="entry name" value="KYNURENINE 3-MONOOXYGENASE"/>
    <property type="match status" value="1"/>
</dbReference>
<dbReference type="InterPro" id="IPR036188">
    <property type="entry name" value="FAD/NAD-bd_sf"/>
</dbReference>
<organism evidence="10 11">
    <name type="scientific">Vitrella brassicaformis (strain CCMP3155)</name>
    <dbReference type="NCBI Taxonomy" id="1169540"/>
    <lineage>
        <taxon>Eukaryota</taxon>
        <taxon>Sar</taxon>
        <taxon>Alveolata</taxon>
        <taxon>Colpodellida</taxon>
        <taxon>Vitrellaceae</taxon>
        <taxon>Vitrella</taxon>
    </lineage>
</organism>
<feature type="region of interest" description="Disordered" evidence="7">
    <location>
        <begin position="1"/>
        <end position="21"/>
    </location>
</feature>
<dbReference type="PRINTS" id="PR00420">
    <property type="entry name" value="RNGMNOXGNASE"/>
</dbReference>
<keyword evidence="11" id="KW-1185">Reference proteome</keyword>
<reference evidence="10 11" key="1">
    <citation type="submission" date="2014-11" db="EMBL/GenBank/DDBJ databases">
        <authorList>
            <person name="Zhu J."/>
            <person name="Qi W."/>
            <person name="Song R."/>
        </authorList>
    </citation>
    <scope>NUCLEOTIDE SEQUENCE [LARGE SCALE GENOMIC DNA]</scope>
</reference>
<dbReference type="PANTHER" id="PTHR46028:SF2">
    <property type="entry name" value="KYNURENINE 3-MONOOXYGENASE"/>
    <property type="match status" value="1"/>
</dbReference>
<dbReference type="SUPFAM" id="SSF51905">
    <property type="entry name" value="FAD/NAD(P)-binding domain"/>
    <property type="match status" value="1"/>
</dbReference>
<dbReference type="VEuPathDB" id="CryptoDB:Vbra_4707"/>
<feature type="domain" description="FAD-binding" evidence="9">
    <location>
        <begin position="70"/>
        <end position="325"/>
    </location>
</feature>
<dbReference type="Proteomes" id="UP000041254">
    <property type="component" value="Unassembled WGS sequence"/>
</dbReference>
<proteinExistence type="predicted"/>
<dbReference type="EMBL" id="CDMY01000086">
    <property type="protein sequence ID" value="CEL92542.1"/>
    <property type="molecule type" value="Genomic_DNA"/>
</dbReference>
<accession>A0A0G4E9I7</accession>
<comment type="cofactor">
    <cofactor evidence="1">
        <name>FAD</name>
        <dbReference type="ChEBI" id="CHEBI:57692"/>
    </cofactor>
</comment>
<keyword evidence="8" id="KW-1133">Transmembrane helix</keyword>
<keyword evidence="4" id="KW-0521">NADP</keyword>
<sequence>MSSRRGLISGKTPIDQPGKQTSRSINFALSERGRSALRAVQLEDAVLQDAIPMYSRMVHPVRGSSYEVPYGERGECIYSVGRRRINELLLNAASASANVSLHFGVKLSKLNCERGTVTLTAADGDEERAEQGDFVFGCDGIHSASRHQMLQQCSDSHSFREDYIDHGYKELTIESTSGSDSPHRPYAMPPNHLHIWPRKEFMLIALPNPDGSFTCTLFMPMGIFETLTTPDQASKFFKQHFPDVLDLIGESELDHQFRSNPTSRLSYLHVSPWTTGKYCVVGDAAHAVVPFYGQGMNCGFEDCLLFDQLLQQCQQTAASKDLLTAAAQLFYQHRKPDADALCQLSLENYIEMRSKVSDPLFLMKKRIDSLINYLFPHEWIPQYTMVAFTRTRYSDVIRRRDRQNTIVTSCASGLVACALAAAALLAVRCSQALLKRTSV</sequence>
<dbReference type="AlphaFoldDB" id="A0A0G4E9I7"/>
<evidence type="ECO:0000256" key="8">
    <source>
        <dbReference type="SAM" id="Phobius"/>
    </source>
</evidence>
<protein>
    <recommendedName>
        <fullName evidence="9">FAD-binding domain-containing protein</fullName>
    </recommendedName>
</protein>
<evidence type="ECO:0000313" key="10">
    <source>
        <dbReference type="EMBL" id="CEL92542.1"/>
    </source>
</evidence>
<evidence type="ECO:0000256" key="7">
    <source>
        <dbReference type="SAM" id="MobiDB-lite"/>
    </source>
</evidence>
<keyword evidence="6" id="KW-0503">Monooxygenase</keyword>
<dbReference type="Pfam" id="PF01494">
    <property type="entry name" value="FAD_binding_3"/>
    <property type="match status" value="1"/>
</dbReference>
<evidence type="ECO:0000256" key="4">
    <source>
        <dbReference type="ARBA" id="ARBA00022857"/>
    </source>
</evidence>
<keyword evidence="8" id="KW-0812">Transmembrane</keyword>
<evidence type="ECO:0000256" key="3">
    <source>
        <dbReference type="ARBA" id="ARBA00022827"/>
    </source>
</evidence>
<keyword evidence="8" id="KW-0472">Membrane</keyword>
<name>A0A0G4E9I7_VITBC</name>
<feature type="transmembrane region" description="Helical" evidence="8">
    <location>
        <begin position="406"/>
        <end position="427"/>
    </location>
</feature>
<keyword evidence="2" id="KW-0285">Flavoprotein</keyword>